<dbReference type="Proteomes" id="UP000054783">
    <property type="component" value="Unassembled WGS sequence"/>
</dbReference>
<proteinExistence type="predicted"/>
<comment type="caution">
    <text evidence="1">The sequence shown here is derived from an EMBL/GenBank/DDBJ whole genome shotgun (WGS) entry which is preliminary data.</text>
</comment>
<organism evidence="1 2">
    <name type="scientific">Trichinella patagoniensis</name>
    <dbReference type="NCBI Taxonomy" id="990121"/>
    <lineage>
        <taxon>Eukaryota</taxon>
        <taxon>Metazoa</taxon>
        <taxon>Ecdysozoa</taxon>
        <taxon>Nematoda</taxon>
        <taxon>Enoplea</taxon>
        <taxon>Dorylaimia</taxon>
        <taxon>Trichinellida</taxon>
        <taxon>Trichinellidae</taxon>
        <taxon>Trichinella</taxon>
    </lineage>
</organism>
<reference evidence="1 2" key="1">
    <citation type="submission" date="2015-01" db="EMBL/GenBank/DDBJ databases">
        <title>Evolution of Trichinella species and genotypes.</title>
        <authorList>
            <person name="Korhonen P.K."/>
            <person name="Edoardo P."/>
            <person name="Giuseppe L.R."/>
            <person name="Gasser R.B."/>
        </authorList>
    </citation>
    <scope>NUCLEOTIDE SEQUENCE [LARGE SCALE GENOMIC DNA]</scope>
    <source>
        <strain evidence="1">ISS2496</strain>
    </source>
</reference>
<evidence type="ECO:0000313" key="2">
    <source>
        <dbReference type="Proteomes" id="UP000054783"/>
    </source>
</evidence>
<name>A0A0V1AC55_9BILA</name>
<keyword evidence="2" id="KW-1185">Reference proteome</keyword>
<dbReference type="EMBL" id="JYDQ01000009">
    <property type="protein sequence ID" value="KRY22405.1"/>
    <property type="molecule type" value="Genomic_DNA"/>
</dbReference>
<sequence length="71" mass="8186">MQLIYRFSEEWIENFAMKKQMKKIYMVTMIRSRGCGWDAGSVVLLLLGNSNEKIGSFYNVSNICTVVVVIM</sequence>
<dbReference type="AlphaFoldDB" id="A0A0V1AC55"/>
<evidence type="ECO:0000313" key="1">
    <source>
        <dbReference type="EMBL" id="KRY22405.1"/>
    </source>
</evidence>
<gene>
    <name evidence="1" type="ORF">T12_14564</name>
</gene>
<accession>A0A0V1AC55</accession>
<protein>
    <submittedName>
        <fullName evidence="1">Uncharacterized protein</fullName>
    </submittedName>
</protein>